<dbReference type="GO" id="GO:0016787">
    <property type="term" value="F:hydrolase activity"/>
    <property type="evidence" value="ECO:0007669"/>
    <property type="project" value="UniProtKB-KW"/>
</dbReference>
<dbReference type="CDD" id="cd01427">
    <property type="entry name" value="HAD_like"/>
    <property type="match status" value="1"/>
</dbReference>
<gene>
    <name evidence="1" type="ORF">FJZ47_16480</name>
</gene>
<evidence type="ECO:0000313" key="2">
    <source>
        <dbReference type="Proteomes" id="UP000712673"/>
    </source>
</evidence>
<dbReference type="Proteomes" id="UP000712673">
    <property type="component" value="Unassembled WGS sequence"/>
</dbReference>
<dbReference type="AlphaFoldDB" id="A0A937W574"/>
<dbReference type="EMBL" id="VGLS01000559">
    <property type="protein sequence ID" value="MBM3225382.1"/>
    <property type="molecule type" value="Genomic_DNA"/>
</dbReference>
<keyword evidence="1" id="KW-0378">Hydrolase</keyword>
<evidence type="ECO:0000313" key="1">
    <source>
        <dbReference type="EMBL" id="MBM3225382.1"/>
    </source>
</evidence>
<comment type="caution">
    <text evidence="1">The sequence shown here is derived from an EMBL/GenBank/DDBJ whole genome shotgun (WGS) entry which is preliminary data.</text>
</comment>
<dbReference type="InterPro" id="IPR036412">
    <property type="entry name" value="HAD-like_sf"/>
</dbReference>
<reference evidence="1" key="1">
    <citation type="submission" date="2019-03" db="EMBL/GenBank/DDBJ databases">
        <title>Lake Tanganyika Metagenome-Assembled Genomes (MAGs).</title>
        <authorList>
            <person name="Tran P."/>
        </authorList>
    </citation>
    <scope>NUCLEOTIDE SEQUENCE</scope>
    <source>
        <strain evidence="1">K_DeepCast_65m_m2_066</strain>
    </source>
</reference>
<organism evidence="1 2">
    <name type="scientific">Tectimicrobiota bacterium</name>
    <dbReference type="NCBI Taxonomy" id="2528274"/>
    <lineage>
        <taxon>Bacteria</taxon>
        <taxon>Pseudomonadati</taxon>
        <taxon>Nitrospinota/Tectimicrobiota group</taxon>
        <taxon>Candidatus Tectimicrobiota</taxon>
    </lineage>
</organism>
<name>A0A937W574_UNCTE</name>
<sequence>MARLISFDIDGTLEVGDPPGYITMEMVRRAKELGYIIGSCSDRTVSNQQRIWMAHDISVAFTVLKHQLPLVKAEFSAEQYYHIGDTNIDQHYAERAGFAFLYPDTSVDHLWFPH</sequence>
<protein>
    <submittedName>
        <fullName evidence="1">HAD family hydrolase</fullName>
    </submittedName>
</protein>
<accession>A0A937W574</accession>
<dbReference type="SUPFAM" id="SSF56784">
    <property type="entry name" value="HAD-like"/>
    <property type="match status" value="1"/>
</dbReference>
<proteinExistence type="predicted"/>